<reference evidence="4" key="1">
    <citation type="submission" date="2010-07" db="EMBL/GenBank/DDBJ databases">
        <title>The genome sequence of Gaeumannomyces graminis var. tritici strain R3-111a-1.</title>
        <authorList>
            <consortium name="The Broad Institute Genome Sequencing Platform"/>
            <person name="Ma L.-J."/>
            <person name="Dead R."/>
            <person name="Young S."/>
            <person name="Zeng Q."/>
            <person name="Koehrsen M."/>
            <person name="Alvarado L."/>
            <person name="Berlin A."/>
            <person name="Chapman S.B."/>
            <person name="Chen Z."/>
            <person name="Freedman E."/>
            <person name="Gellesch M."/>
            <person name="Goldberg J."/>
            <person name="Griggs A."/>
            <person name="Gujja S."/>
            <person name="Heilman E.R."/>
            <person name="Heiman D."/>
            <person name="Hepburn T."/>
            <person name="Howarth C."/>
            <person name="Jen D."/>
            <person name="Larson L."/>
            <person name="Mehta T."/>
            <person name="Neiman D."/>
            <person name="Pearson M."/>
            <person name="Roberts A."/>
            <person name="Saif S."/>
            <person name="Shea T."/>
            <person name="Shenoy N."/>
            <person name="Sisk P."/>
            <person name="Stolte C."/>
            <person name="Sykes S."/>
            <person name="Walk T."/>
            <person name="White J."/>
            <person name="Yandava C."/>
            <person name="Haas B."/>
            <person name="Nusbaum C."/>
            <person name="Birren B."/>
        </authorList>
    </citation>
    <scope>NUCLEOTIDE SEQUENCE [LARGE SCALE GENOMIC DNA]</scope>
    <source>
        <strain evidence="4">R3-111a-1</strain>
    </source>
</reference>
<evidence type="ECO:0000313" key="2">
    <source>
        <dbReference type="EMBL" id="EJT69297.1"/>
    </source>
</evidence>
<accession>J3PHD7</accession>
<evidence type="ECO:0000313" key="3">
    <source>
        <dbReference type="EnsemblFungi" id="EJT69297"/>
    </source>
</evidence>
<gene>
    <name evidence="3" type="primary">20353374</name>
    <name evidence="2" type="ORF">GGTG_12916</name>
</gene>
<keyword evidence="4" id="KW-1185">Reference proteome</keyword>
<dbReference type="VEuPathDB" id="FungiDB:GGTG_12916"/>
<proteinExistence type="predicted"/>
<dbReference type="STRING" id="644352.J3PHD7"/>
<dbReference type="HOGENOM" id="CLU_1073794_0_0_1"/>
<sequence>MLMFLSLLTLERDVELAVHECGDLIKAALDKLINRYGDCLGKGESGNKLKDAYKKIEFTLREKDDLIGLRRKLSETTARISLLSVLAATHLAGAGTAEILARIDCARKSASSEQDRTNERIEWLVLTGAGAAATLQRIERAQQEISVRQGQAHEQAQALVMSSQVVACLALGIIVLPLRQLAQGVTNIPASLFGWITLDSLRLDSTRGLPVHTEDAMGNPVDLQLHWLHDWRNFDYMLCRRFEELRLAGIEKPKNGRLR</sequence>
<name>J3PHD7_GAET3</name>
<reference evidence="2" key="3">
    <citation type="submission" date="2010-09" db="EMBL/GenBank/DDBJ databases">
        <title>Annotation of Gaeumannomyces graminis var. tritici R3-111a-1.</title>
        <authorList>
            <consortium name="The Broad Institute Genome Sequencing Platform"/>
            <person name="Ma L.-J."/>
            <person name="Dead R."/>
            <person name="Young S.K."/>
            <person name="Zeng Q."/>
            <person name="Gargeya S."/>
            <person name="Fitzgerald M."/>
            <person name="Haas B."/>
            <person name="Abouelleil A."/>
            <person name="Alvarado L."/>
            <person name="Arachchi H.M."/>
            <person name="Berlin A."/>
            <person name="Brown A."/>
            <person name="Chapman S.B."/>
            <person name="Chen Z."/>
            <person name="Dunbar C."/>
            <person name="Freedman E."/>
            <person name="Gearin G."/>
            <person name="Gellesch M."/>
            <person name="Goldberg J."/>
            <person name="Griggs A."/>
            <person name="Gujja S."/>
            <person name="Heiman D."/>
            <person name="Howarth C."/>
            <person name="Larson L."/>
            <person name="Lui A."/>
            <person name="MacDonald P.J.P."/>
            <person name="Mehta T."/>
            <person name="Montmayeur A."/>
            <person name="Murphy C."/>
            <person name="Neiman D."/>
            <person name="Pearson M."/>
            <person name="Priest M."/>
            <person name="Roberts A."/>
            <person name="Saif S."/>
            <person name="Shea T."/>
            <person name="Shenoy N."/>
            <person name="Sisk P."/>
            <person name="Stolte C."/>
            <person name="Sykes S."/>
            <person name="Yandava C."/>
            <person name="Wortman J."/>
            <person name="Nusbaum C."/>
            <person name="Birren B."/>
        </authorList>
    </citation>
    <scope>NUCLEOTIDE SEQUENCE</scope>
    <source>
        <strain evidence="2">R3-111a-1</strain>
    </source>
</reference>
<evidence type="ECO:0008006" key="5">
    <source>
        <dbReference type="Google" id="ProtNLM"/>
    </source>
</evidence>
<dbReference type="EMBL" id="GL385404">
    <property type="protein sequence ID" value="EJT69297.1"/>
    <property type="molecule type" value="Genomic_DNA"/>
</dbReference>
<evidence type="ECO:0000313" key="4">
    <source>
        <dbReference type="Proteomes" id="UP000006039"/>
    </source>
</evidence>
<dbReference type="OrthoDB" id="3045089at2759"/>
<dbReference type="AlphaFoldDB" id="J3PHD7"/>
<dbReference type="EnsemblFungi" id="EJT69297">
    <property type="protein sequence ID" value="EJT69297"/>
    <property type="gene ID" value="GGTG_12916"/>
</dbReference>
<organism evidence="2">
    <name type="scientific">Gaeumannomyces tritici (strain R3-111a-1)</name>
    <name type="common">Wheat and barley take-all root rot fungus</name>
    <name type="synonym">Gaeumannomyces graminis var. tritici</name>
    <dbReference type="NCBI Taxonomy" id="644352"/>
    <lineage>
        <taxon>Eukaryota</taxon>
        <taxon>Fungi</taxon>
        <taxon>Dikarya</taxon>
        <taxon>Ascomycota</taxon>
        <taxon>Pezizomycotina</taxon>
        <taxon>Sordariomycetes</taxon>
        <taxon>Sordariomycetidae</taxon>
        <taxon>Magnaporthales</taxon>
        <taxon>Magnaporthaceae</taxon>
        <taxon>Gaeumannomyces</taxon>
    </lineage>
</organism>
<keyword evidence="1" id="KW-0732">Signal</keyword>
<reference evidence="3" key="5">
    <citation type="submission" date="2018-04" db="UniProtKB">
        <authorList>
            <consortium name="EnsemblFungi"/>
        </authorList>
    </citation>
    <scope>IDENTIFICATION</scope>
    <source>
        <strain evidence="3">R3-111a-1</strain>
    </source>
</reference>
<evidence type="ECO:0000256" key="1">
    <source>
        <dbReference type="SAM" id="SignalP"/>
    </source>
</evidence>
<feature type="chain" id="PRO_5015095295" description="Fungal N-terminal domain-containing protein" evidence="1">
    <location>
        <begin position="17"/>
        <end position="259"/>
    </location>
</feature>
<reference evidence="3" key="4">
    <citation type="journal article" date="2015" name="G3 (Bethesda)">
        <title>Genome sequences of three phytopathogenic species of the Magnaporthaceae family of fungi.</title>
        <authorList>
            <person name="Okagaki L.H."/>
            <person name="Nunes C.C."/>
            <person name="Sailsbery J."/>
            <person name="Clay B."/>
            <person name="Brown D."/>
            <person name="John T."/>
            <person name="Oh Y."/>
            <person name="Young N."/>
            <person name="Fitzgerald M."/>
            <person name="Haas B.J."/>
            <person name="Zeng Q."/>
            <person name="Young S."/>
            <person name="Adiconis X."/>
            <person name="Fan L."/>
            <person name="Levin J.Z."/>
            <person name="Mitchell T.K."/>
            <person name="Okubara P.A."/>
            <person name="Farman M.L."/>
            <person name="Kohn L.M."/>
            <person name="Birren B."/>
            <person name="Ma L.-J."/>
            <person name="Dean R.A."/>
        </authorList>
    </citation>
    <scope>NUCLEOTIDE SEQUENCE</scope>
    <source>
        <strain evidence="3">R3-111a-1</strain>
    </source>
</reference>
<dbReference type="Proteomes" id="UP000006039">
    <property type="component" value="Unassembled WGS sequence"/>
</dbReference>
<reference evidence="2" key="2">
    <citation type="submission" date="2010-07" db="EMBL/GenBank/DDBJ databases">
        <authorList>
            <consortium name="The Broad Institute Genome Sequencing Platform"/>
            <consortium name="Broad Institute Genome Sequencing Center for Infectious Disease"/>
            <person name="Ma L.-J."/>
            <person name="Dead R."/>
            <person name="Young S."/>
            <person name="Zeng Q."/>
            <person name="Koehrsen M."/>
            <person name="Alvarado L."/>
            <person name="Berlin A."/>
            <person name="Chapman S.B."/>
            <person name="Chen Z."/>
            <person name="Freedman E."/>
            <person name="Gellesch M."/>
            <person name="Goldberg J."/>
            <person name="Griggs A."/>
            <person name="Gujja S."/>
            <person name="Heilman E.R."/>
            <person name="Heiman D."/>
            <person name="Hepburn T."/>
            <person name="Howarth C."/>
            <person name="Jen D."/>
            <person name="Larson L."/>
            <person name="Mehta T."/>
            <person name="Neiman D."/>
            <person name="Pearson M."/>
            <person name="Roberts A."/>
            <person name="Saif S."/>
            <person name="Shea T."/>
            <person name="Shenoy N."/>
            <person name="Sisk P."/>
            <person name="Stolte C."/>
            <person name="Sykes S."/>
            <person name="Walk T."/>
            <person name="White J."/>
            <person name="Yandava C."/>
            <person name="Haas B."/>
            <person name="Nusbaum C."/>
            <person name="Birren B."/>
        </authorList>
    </citation>
    <scope>NUCLEOTIDE SEQUENCE</scope>
    <source>
        <strain evidence="2">R3-111a-1</strain>
    </source>
</reference>
<protein>
    <recommendedName>
        <fullName evidence="5">Fungal N-terminal domain-containing protein</fullName>
    </recommendedName>
</protein>
<feature type="signal peptide" evidence="1">
    <location>
        <begin position="1"/>
        <end position="16"/>
    </location>
</feature>
<dbReference type="GeneID" id="20353374"/>
<dbReference type="RefSeq" id="XP_009229082.1">
    <property type="nucleotide sequence ID" value="XM_009230818.1"/>
</dbReference>